<dbReference type="Pfam" id="PF04564">
    <property type="entry name" value="U-box"/>
    <property type="match status" value="2"/>
</dbReference>
<keyword evidence="10" id="KW-1185">Reference proteome</keyword>
<keyword evidence="4" id="KW-0808">Transferase</keyword>
<dbReference type="PROSITE" id="PS51698">
    <property type="entry name" value="U_BOX"/>
    <property type="match status" value="2"/>
</dbReference>
<dbReference type="SMART" id="SM00504">
    <property type="entry name" value="Ubox"/>
    <property type="match status" value="2"/>
</dbReference>
<feature type="repeat" description="ARM" evidence="7">
    <location>
        <begin position="719"/>
        <end position="761"/>
    </location>
</feature>
<dbReference type="Proteomes" id="UP000245207">
    <property type="component" value="Unassembled WGS sequence"/>
</dbReference>
<dbReference type="PANTHER" id="PTHR23315">
    <property type="entry name" value="U BOX DOMAIN-CONTAINING"/>
    <property type="match status" value="1"/>
</dbReference>
<evidence type="ECO:0000256" key="3">
    <source>
        <dbReference type="ARBA" id="ARBA00012483"/>
    </source>
</evidence>
<dbReference type="AlphaFoldDB" id="A0A2U1MS97"/>
<organism evidence="9 10">
    <name type="scientific">Artemisia annua</name>
    <name type="common">Sweet wormwood</name>
    <dbReference type="NCBI Taxonomy" id="35608"/>
    <lineage>
        <taxon>Eukaryota</taxon>
        <taxon>Viridiplantae</taxon>
        <taxon>Streptophyta</taxon>
        <taxon>Embryophyta</taxon>
        <taxon>Tracheophyta</taxon>
        <taxon>Spermatophyta</taxon>
        <taxon>Magnoliopsida</taxon>
        <taxon>eudicotyledons</taxon>
        <taxon>Gunneridae</taxon>
        <taxon>Pentapetalae</taxon>
        <taxon>asterids</taxon>
        <taxon>campanulids</taxon>
        <taxon>Asterales</taxon>
        <taxon>Asteraceae</taxon>
        <taxon>Asteroideae</taxon>
        <taxon>Anthemideae</taxon>
        <taxon>Artemisiinae</taxon>
        <taxon>Artemisia</taxon>
    </lineage>
</organism>
<evidence type="ECO:0000259" key="8">
    <source>
        <dbReference type="PROSITE" id="PS51698"/>
    </source>
</evidence>
<dbReference type="InterPro" id="IPR000225">
    <property type="entry name" value="Armadillo"/>
</dbReference>
<feature type="repeat" description="ARM" evidence="7">
    <location>
        <begin position="678"/>
        <end position="720"/>
    </location>
</feature>
<dbReference type="InterPro" id="IPR013083">
    <property type="entry name" value="Znf_RING/FYVE/PHD"/>
</dbReference>
<dbReference type="GO" id="GO:0016567">
    <property type="term" value="P:protein ubiquitination"/>
    <property type="evidence" value="ECO:0007669"/>
    <property type="project" value="UniProtKB-UniPathway"/>
</dbReference>
<evidence type="ECO:0000313" key="10">
    <source>
        <dbReference type="Proteomes" id="UP000245207"/>
    </source>
</evidence>
<evidence type="ECO:0000256" key="1">
    <source>
        <dbReference type="ARBA" id="ARBA00000900"/>
    </source>
</evidence>
<dbReference type="FunFam" id="1.25.10.10:FF:000425">
    <property type="entry name" value="RING-type E3 ubiquitin transferase"/>
    <property type="match status" value="2"/>
</dbReference>
<evidence type="ECO:0000313" key="9">
    <source>
        <dbReference type="EMBL" id="PWA64138.1"/>
    </source>
</evidence>
<accession>A0A2U1MS97</accession>
<dbReference type="PANTHER" id="PTHR23315:SF52">
    <property type="entry name" value="U-BOX DOMAIN-CONTAINING PROTEIN 10"/>
    <property type="match status" value="1"/>
</dbReference>
<evidence type="ECO:0000256" key="4">
    <source>
        <dbReference type="ARBA" id="ARBA00022679"/>
    </source>
</evidence>
<comment type="caution">
    <text evidence="9">The sequence shown here is derived from an EMBL/GenBank/DDBJ whole genome shotgun (WGS) entry which is preliminary data.</text>
</comment>
<dbReference type="SMART" id="SM00185">
    <property type="entry name" value="ARM"/>
    <property type="match status" value="12"/>
</dbReference>
<feature type="domain" description="U-box" evidence="8">
    <location>
        <begin position="192"/>
        <end position="216"/>
    </location>
</feature>
<reference evidence="9 10" key="1">
    <citation type="journal article" date="2018" name="Mol. Plant">
        <title>The genome of Artemisia annua provides insight into the evolution of Asteraceae family and artemisinin biosynthesis.</title>
        <authorList>
            <person name="Shen Q."/>
            <person name="Zhang L."/>
            <person name="Liao Z."/>
            <person name="Wang S."/>
            <person name="Yan T."/>
            <person name="Shi P."/>
            <person name="Liu M."/>
            <person name="Fu X."/>
            <person name="Pan Q."/>
            <person name="Wang Y."/>
            <person name="Lv Z."/>
            <person name="Lu X."/>
            <person name="Zhang F."/>
            <person name="Jiang W."/>
            <person name="Ma Y."/>
            <person name="Chen M."/>
            <person name="Hao X."/>
            <person name="Li L."/>
            <person name="Tang Y."/>
            <person name="Lv G."/>
            <person name="Zhou Y."/>
            <person name="Sun X."/>
            <person name="Brodelius P.E."/>
            <person name="Rose J.K.C."/>
            <person name="Tang K."/>
        </authorList>
    </citation>
    <scope>NUCLEOTIDE SEQUENCE [LARGE SCALE GENOMIC DNA]</scope>
    <source>
        <strain evidence="10">cv. Huhao1</strain>
        <tissue evidence="9">Leaf</tissue>
    </source>
</reference>
<evidence type="ECO:0000256" key="6">
    <source>
        <dbReference type="ARBA" id="ARBA00022786"/>
    </source>
</evidence>
<evidence type="ECO:0000256" key="7">
    <source>
        <dbReference type="PROSITE-ProRule" id="PRU00259"/>
    </source>
</evidence>
<dbReference type="EC" id="2.3.2.27" evidence="3"/>
<dbReference type="OrthoDB" id="1742615at2759"/>
<dbReference type="FunFam" id="1.25.10.10:FF:000343">
    <property type="entry name" value="RING-type E3 ubiquitin transferase"/>
    <property type="match status" value="2"/>
</dbReference>
<feature type="repeat" description="ARM" evidence="7">
    <location>
        <begin position="637"/>
        <end position="679"/>
    </location>
</feature>
<dbReference type="SUPFAM" id="SSF48371">
    <property type="entry name" value="ARM repeat"/>
    <property type="match status" value="2"/>
</dbReference>
<feature type="repeat" description="ARM" evidence="7">
    <location>
        <begin position="364"/>
        <end position="406"/>
    </location>
</feature>
<dbReference type="STRING" id="35608.A0A2U1MS97"/>
<feature type="repeat" description="ARM" evidence="7">
    <location>
        <begin position="282"/>
        <end position="324"/>
    </location>
</feature>
<keyword evidence="6" id="KW-0833">Ubl conjugation pathway</keyword>
<dbReference type="InterPro" id="IPR016024">
    <property type="entry name" value="ARM-type_fold"/>
</dbReference>
<dbReference type="InterPro" id="IPR057623">
    <property type="entry name" value="PUB12-19-like_N"/>
</dbReference>
<dbReference type="InterPro" id="IPR011989">
    <property type="entry name" value="ARM-like"/>
</dbReference>
<comment type="pathway">
    <text evidence="2">Protein modification; protein ubiquitination.</text>
</comment>
<dbReference type="Gene3D" id="1.25.10.10">
    <property type="entry name" value="Leucine-rich Repeat Variant"/>
    <property type="match status" value="4"/>
</dbReference>
<dbReference type="PROSITE" id="PS50176">
    <property type="entry name" value="ARM_REPEAT"/>
    <property type="match status" value="6"/>
</dbReference>
<gene>
    <name evidence="9" type="ORF">CTI12_AA345850</name>
</gene>
<protein>
    <recommendedName>
        <fullName evidence="3">RING-type E3 ubiquitin transferase</fullName>
        <ecNumber evidence="3">2.3.2.27</ecNumber>
    </recommendedName>
</protein>
<name>A0A2U1MS97_ARTAN</name>
<proteinExistence type="predicted"/>
<dbReference type="InterPro" id="IPR058678">
    <property type="entry name" value="ARM_PUB"/>
</dbReference>
<evidence type="ECO:0000256" key="5">
    <source>
        <dbReference type="ARBA" id="ARBA00022737"/>
    </source>
</evidence>
<feature type="domain" description="U-box" evidence="8">
    <location>
        <begin position="520"/>
        <end position="570"/>
    </location>
</feature>
<dbReference type="EMBL" id="PKPP01004484">
    <property type="protein sequence ID" value="PWA64138.1"/>
    <property type="molecule type" value="Genomic_DNA"/>
</dbReference>
<dbReference type="SUPFAM" id="SSF57850">
    <property type="entry name" value="RING/U-box"/>
    <property type="match status" value="2"/>
</dbReference>
<dbReference type="Pfam" id="PF25598">
    <property type="entry name" value="ARM_PUB"/>
    <property type="match status" value="2"/>
</dbReference>
<dbReference type="GO" id="GO:0061630">
    <property type="term" value="F:ubiquitin protein ligase activity"/>
    <property type="evidence" value="ECO:0007669"/>
    <property type="project" value="UniProtKB-EC"/>
</dbReference>
<dbReference type="UniPathway" id="UPA00143"/>
<evidence type="ECO:0000256" key="2">
    <source>
        <dbReference type="ARBA" id="ARBA00004906"/>
    </source>
</evidence>
<dbReference type="FunFam" id="1.25.10.10:FF:000341">
    <property type="entry name" value="RING-type E3 ubiquitin transferase"/>
    <property type="match status" value="2"/>
</dbReference>
<dbReference type="Pfam" id="PF25368">
    <property type="entry name" value="PUB10_N"/>
    <property type="match status" value="1"/>
</dbReference>
<keyword evidence="5" id="KW-0677">Repeat</keyword>
<dbReference type="InterPro" id="IPR003613">
    <property type="entry name" value="Ubox_domain"/>
</dbReference>
<feature type="repeat" description="ARM" evidence="7">
    <location>
        <begin position="323"/>
        <end position="365"/>
    </location>
</feature>
<dbReference type="Gene3D" id="3.30.40.10">
    <property type="entry name" value="Zinc/RING finger domain, C3HC4 (zinc finger)"/>
    <property type="match status" value="2"/>
</dbReference>
<comment type="catalytic activity">
    <reaction evidence="1">
        <text>S-ubiquitinyl-[E2 ubiquitin-conjugating enzyme]-L-cysteine + [acceptor protein]-L-lysine = [E2 ubiquitin-conjugating enzyme]-L-cysteine + N(6)-ubiquitinyl-[acceptor protein]-L-lysine.</text>
        <dbReference type="EC" id="2.3.2.27"/>
    </reaction>
</comment>
<sequence length="902" mass="98559">MAGTATAVLAAIQSLLRLVRDVSRTSASGFTGEFKKDCTDLSRRVALLSHLFEEIRDFSGGLVESDHCFDELIVAIQGAKKLLVVAANFDRNIAPVDLVRGQLRRARERYGRPQNSDKEVRPVEEAVNVNNLEVEIKVETLLKEDVSEGDNQNEMGYQLESSKSLLKITDVDGGDNSTNKIADGSKKSDVPVIPVDFLCPISLELMRDPVIVSTGQPTLLANRKLKRSDGSFRDVSEDVEHIELLVRNLSSRSLEERRSALSDIRSLSKRSTDNRILLAEAGAIPILVSLLTSEDSVTQENAVTSILNLSIYENNKGLIMLANVVPSIVQLLRVGTMETRENAAATLFSLSLANENKIIIGASGAIPALVNLLENGSSRGKKDAATALFNLCVYQGNKGRAVRAGIIVVLLKMLTDSSSCMVDESLTILSVLASHQEAKAAIVKASTIPLLIDLTRTGIPRNKENATSILLSLCKRDSDNLACISRLGAVIPLMELAKNGSERAQRKAKSLLEHLQRAQQTYERSYIQRWIDGGNTTCPKTQQKLKNVTLTPNYVLRSLIAQWCINHNVEQPTLLANRKLKRSDGSFRDVSEDVEHIELLVRNLSSRSLEERRSALSDIRSLSKRSTDNRILLAEAGAIPILVSLLTSEDSVTQENAVTSILNLSIYENNKGLIMLANVVPSIVQLLRVGTMETRENAAATLFSLSLANENKIIIGASGAIPALVNLLENGSSRGKKDAATALFNLCVYQGNKGRAVRAGIIVVLLKMLTDSSSCMVDESLTILSVLASHQEAKAAIVRASTIPLLIDLTRTGIPRNKENATSILLSLCKRDSDNLACISRLGAVIPLMELAKNGSERAQRKAKSLLEHLQRAQQVQHLLQARRNKILLGLDLYFIVFAKFI</sequence>